<dbReference type="PANTHER" id="PTHR12262">
    <property type="entry name" value="CCR4-NOT TRANSCRIPTION COMPLEX SUBUNIT 9"/>
    <property type="match status" value="1"/>
</dbReference>
<evidence type="ECO:0000313" key="1">
    <source>
        <dbReference type="EMBL" id="PNX77449.1"/>
    </source>
</evidence>
<dbReference type="InterPro" id="IPR011989">
    <property type="entry name" value="ARM-like"/>
</dbReference>
<feature type="non-terminal residue" evidence="1">
    <location>
        <position position="160"/>
    </location>
</feature>
<organism evidence="1 2">
    <name type="scientific">Trifolium pratense</name>
    <name type="common">Red clover</name>
    <dbReference type="NCBI Taxonomy" id="57577"/>
    <lineage>
        <taxon>Eukaryota</taxon>
        <taxon>Viridiplantae</taxon>
        <taxon>Streptophyta</taxon>
        <taxon>Embryophyta</taxon>
        <taxon>Tracheophyta</taxon>
        <taxon>Spermatophyta</taxon>
        <taxon>Magnoliopsida</taxon>
        <taxon>eudicotyledons</taxon>
        <taxon>Gunneridae</taxon>
        <taxon>Pentapetalae</taxon>
        <taxon>rosids</taxon>
        <taxon>fabids</taxon>
        <taxon>Fabales</taxon>
        <taxon>Fabaceae</taxon>
        <taxon>Papilionoideae</taxon>
        <taxon>50 kb inversion clade</taxon>
        <taxon>NPAAA clade</taxon>
        <taxon>Hologalegina</taxon>
        <taxon>IRL clade</taxon>
        <taxon>Trifolieae</taxon>
        <taxon>Trifolium</taxon>
    </lineage>
</organism>
<evidence type="ECO:0000313" key="2">
    <source>
        <dbReference type="Proteomes" id="UP000236291"/>
    </source>
</evidence>
<dbReference type="InterPro" id="IPR007216">
    <property type="entry name" value="CNOT9"/>
</dbReference>
<gene>
    <name evidence="1" type="ORF">L195_g033417</name>
</gene>
<dbReference type="Pfam" id="PF04078">
    <property type="entry name" value="Rcd1"/>
    <property type="match status" value="1"/>
</dbReference>
<proteinExistence type="predicted"/>
<dbReference type="AlphaFoldDB" id="A0A2K3LFX6"/>
<name>A0A2K3LFX6_TRIPR</name>
<dbReference type="GO" id="GO:0006402">
    <property type="term" value="P:mRNA catabolic process"/>
    <property type="evidence" value="ECO:0007669"/>
    <property type="project" value="InterPro"/>
</dbReference>
<dbReference type="Proteomes" id="UP000236291">
    <property type="component" value="Unassembled WGS sequence"/>
</dbReference>
<protein>
    <submittedName>
        <fullName evidence="1">Cell differentiation RCD1-like protein</fullName>
    </submittedName>
</protein>
<sequence>MNNLPPQSLSMMNSVSSIAPLRVSTHSGSTVDRMAYMKRLVIELSKPDLRENAIRVLSKRTELFHELAPLLWNSVGTIEVLLQEITSIYPNLSPPTLSHAQSTRVCNVIALLRCLASHPDTMSLIIAMIPMYLYPFLQTTNTLPQFDWLRLASLGVIGVL</sequence>
<dbReference type="Gene3D" id="1.25.10.10">
    <property type="entry name" value="Leucine-rich Repeat Variant"/>
    <property type="match status" value="1"/>
</dbReference>
<reference evidence="1 2" key="2">
    <citation type="journal article" date="2017" name="Front. Plant Sci.">
        <title>Gene Classification and Mining of Molecular Markers Useful in Red Clover (Trifolium pratense) Breeding.</title>
        <authorList>
            <person name="Istvanek J."/>
            <person name="Dluhosova J."/>
            <person name="Dluhos P."/>
            <person name="Patkova L."/>
            <person name="Nedelnik J."/>
            <person name="Repkova J."/>
        </authorList>
    </citation>
    <scope>NUCLEOTIDE SEQUENCE [LARGE SCALE GENOMIC DNA]</scope>
    <source>
        <strain evidence="2">cv. Tatra</strain>
        <tissue evidence="1">Young leaves</tissue>
    </source>
</reference>
<accession>A0A2K3LFX6</accession>
<dbReference type="EMBL" id="ASHM01032382">
    <property type="protein sequence ID" value="PNX77449.1"/>
    <property type="molecule type" value="Genomic_DNA"/>
</dbReference>
<reference evidence="1 2" key="1">
    <citation type="journal article" date="2014" name="Am. J. Bot.">
        <title>Genome assembly and annotation for red clover (Trifolium pratense; Fabaceae).</title>
        <authorList>
            <person name="Istvanek J."/>
            <person name="Jaros M."/>
            <person name="Krenek A."/>
            <person name="Repkova J."/>
        </authorList>
    </citation>
    <scope>NUCLEOTIDE SEQUENCE [LARGE SCALE GENOMIC DNA]</scope>
    <source>
        <strain evidence="2">cv. Tatra</strain>
        <tissue evidence="1">Young leaves</tissue>
    </source>
</reference>
<dbReference type="GO" id="GO:0030014">
    <property type="term" value="C:CCR4-NOT complex"/>
    <property type="evidence" value="ECO:0007669"/>
    <property type="project" value="InterPro"/>
</dbReference>
<comment type="caution">
    <text evidence="1">The sequence shown here is derived from an EMBL/GenBank/DDBJ whole genome shotgun (WGS) entry which is preliminary data.</text>
</comment>
<dbReference type="STRING" id="57577.A0A2K3LFX6"/>